<dbReference type="GO" id="GO:0007051">
    <property type="term" value="P:spindle organization"/>
    <property type="evidence" value="ECO:0007669"/>
    <property type="project" value="TreeGrafter"/>
</dbReference>
<comment type="subcellular location">
    <subcellularLocation>
        <location evidence="1">Cytoplasm</location>
    </subcellularLocation>
</comment>
<dbReference type="Pfam" id="PF00612">
    <property type="entry name" value="IQ"/>
    <property type="match status" value="9"/>
</dbReference>
<dbReference type="InterPro" id="IPR000048">
    <property type="entry name" value="IQ_motif_EF-hand-BS"/>
</dbReference>
<dbReference type="GO" id="GO:0005516">
    <property type="term" value="F:calmodulin binding"/>
    <property type="evidence" value="ECO:0007669"/>
    <property type="project" value="UniProtKB-KW"/>
</dbReference>
<evidence type="ECO:0000313" key="5">
    <source>
        <dbReference type="EMBL" id="KAJ3213460.1"/>
    </source>
</evidence>
<dbReference type="EMBL" id="JADGJW010000707">
    <property type="protein sequence ID" value="KAJ3213460.1"/>
    <property type="molecule type" value="Genomic_DNA"/>
</dbReference>
<proteinExistence type="predicted"/>
<sequence length="645" mass="75687">MFKLNENFSNDTENFNTNLVKKIETGFSDDEQFGVFSGNGVSTVEVHWRSVNKDFDRRKTLTKFDKKIYLQQSLGRKTEEEEEKSLIKIQSISRMHLKRTKYLKMRSSALLIQSTFRKRLKPQRNFYSKNLLPFQIKCSTLKIQSLFRMYLTKKRFVDVKSCVLKIQSAYRMYLKRKKINSILKIQSMYRMHLTHKKFSALKCSALKIQSLTRMYLVRKNFVLLKCCTIKIQSITRMYLTRKKFFLLKCCTSKIQSITRMYLTRKKFVLLKCCTSKVQSITRMYLTRKKFVLLKCCTLKIQSITRMHLVRLNFNKLSYSALKIQSAFRSFSHSKKFKVLRNMFKSFEATNSDSGSEGKIVYKFNNNFLFYFENFNLILKNLNKIGSWYQKILVEIEEKHNLSIEEAVANPEDVVNGQNHYSIVDLKPYDMICKFSSDQIDKLTMINCEVNSKRLVKINKNIIKVFGFKPDSPSKVLKNRKRKRKFFEIYNNATDCSNENIPLVNEEDSINCCTLESSQKKRVRFNLEPKNLESKIPMNKDLSNLKSIMKLPKAQFSKRLVSNDGKSLEDEIECEVKFYIFKSSKKFTLKKPFIKEKPCLVEAVMQANNSIKVKSKNTPKKLGKTSYKVSIPVSSLYTPVSNVKKG</sequence>
<accession>A0AAD5U032</accession>
<evidence type="ECO:0000256" key="3">
    <source>
        <dbReference type="ARBA" id="ARBA00022737"/>
    </source>
</evidence>
<dbReference type="PANTHER" id="PTHR22706">
    <property type="entry name" value="ASSEMBLY FACTOR FOR SPINDLE MICROTUBULES"/>
    <property type="match status" value="1"/>
</dbReference>
<dbReference type="PANTHER" id="PTHR22706:SF1">
    <property type="entry name" value="ASSEMBLY FACTOR FOR SPINDLE MICROTUBULES"/>
    <property type="match status" value="1"/>
</dbReference>
<evidence type="ECO:0000256" key="1">
    <source>
        <dbReference type="ARBA" id="ARBA00004496"/>
    </source>
</evidence>
<reference evidence="5" key="1">
    <citation type="submission" date="2020-05" db="EMBL/GenBank/DDBJ databases">
        <title>Phylogenomic resolution of chytrid fungi.</title>
        <authorList>
            <person name="Stajich J.E."/>
            <person name="Amses K."/>
            <person name="Simmons R."/>
            <person name="Seto K."/>
            <person name="Myers J."/>
            <person name="Bonds A."/>
            <person name="Quandt C.A."/>
            <person name="Barry K."/>
            <person name="Liu P."/>
            <person name="Grigoriev I."/>
            <person name="Longcore J.E."/>
            <person name="James T.Y."/>
        </authorList>
    </citation>
    <scope>NUCLEOTIDE SEQUENCE</scope>
    <source>
        <strain evidence="5">JEL0476</strain>
    </source>
</reference>
<dbReference type="SUPFAM" id="SSF52540">
    <property type="entry name" value="P-loop containing nucleoside triphosphate hydrolases"/>
    <property type="match status" value="3"/>
</dbReference>
<dbReference type="PROSITE" id="PS50096">
    <property type="entry name" value="IQ"/>
    <property type="match status" value="6"/>
</dbReference>
<dbReference type="Proteomes" id="UP001211065">
    <property type="component" value="Unassembled WGS sequence"/>
</dbReference>
<dbReference type="InterPro" id="IPR051185">
    <property type="entry name" value="ASPM"/>
</dbReference>
<dbReference type="AlphaFoldDB" id="A0AAD5U032"/>
<evidence type="ECO:0000256" key="4">
    <source>
        <dbReference type="ARBA" id="ARBA00022860"/>
    </source>
</evidence>
<protein>
    <submittedName>
        <fullName evidence="5">Uncharacterized protein</fullName>
    </submittedName>
</protein>
<dbReference type="GO" id="GO:0051295">
    <property type="term" value="P:establishment of meiotic spindle localization"/>
    <property type="evidence" value="ECO:0007669"/>
    <property type="project" value="TreeGrafter"/>
</dbReference>
<dbReference type="SMART" id="SM00015">
    <property type="entry name" value="IQ"/>
    <property type="match status" value="11"/>
</dbReference>
<evidence type="ECO:0000256" key="2">
    <source>
        <dbReference type="ARBA" id="ARBA00022490"/>
    </source>
</evidence>
<dbReference type="Gene3D" id="1.20.5.190">
    <property type="match status" value="5"/>
</dbReference>
<gene>
    <name evidence="5" type="ORF">HK099_007370</name>
</gene>
<keyword evidence="3" id="KW-0677">Repeat</keyword>
<dbReference type="GO" id="GO:0000278">
    <property type="term" value="P:mitotic cell cycle"/>
    <property type="evidence" value="ECO:0007669"/>
    <property type="project" value="TreeGrafter"/>
</dbReference>
<dbReference type="InterPro" id="IPR027417">
    <property type="entry name" value="P-loop_NTPase"/>
</dbReference>
<comment type="caution">
    <text evidence="5">The sequence shown here is derived from an EMBL/GenBank/DDBJ whole genome shotgun (WGS) entry which is preliminary data.</text>
</comment>
<keyword evidence="2" id="KW-0963">Cytoplasm</keyword>
<dbReference type="GO" id="GO:0005737">
    <property type="term" value="C:cytoplasm"/>
    <property type="evidence" value="ECO:0007669"/>
    <property type="project" value="UniProtKB-SubCell"/>
</dbReference>
<dbReference type="GO" id="GO:0000922">
    <property type="term" value="C:spindle pole"/>
    <property type="evidence" value="ECO:0007669"/>
    <property type="project" value="TreeGrafter"/>
</dbReference>
<name>A0AAD5U032_9FUNG</name>
<evidence type="ECO:0000313" key="6">
    <source>
        <dbReference type="Proteomes" id="UP001211065"/>
    </source>
</evidence>
<keyword evidence="4" id="KW-0112">Calmodulin-binding</keyword>
<keyword evidence="6" id="KW-1185">Reference proteome</keyword>
<organism evidence="5 6">
    <name type="scientific">Clydaea vesicula</name>
    <dbReference type="NCBI Taxonomy" id="447962"/>
    <lineage>
        <taxon>Eukaryota</taxon>
        <taxon>Fungi</taxon>
        <taxon>Fungi incertae sedis</taxon>
        <taxon>Chytridiomycota</taxon>
        <taxon>Chytridiomycota incertae sedis</taxon>
        <taxon>Chytridiomycetes</taxon>
        <taxon>Lobulomycetales</taxon>
        <taxon>Lobulomycetaceae</taxon>
        <taxon>Clydaea</taxon>
    </lineage>
</organism>